<name>K0RJ86_THAOC</name>
<evidence type="ECO:0000313" key="1">
    <source>
        <dbReference type="EMBL" id="EJK53285.1"/>
    </source>
</evidence>
<accession>K0RJ86</accession>
<dbReference type="EMBL" id="AGNL01038080">
    <property type="protein sequence ID" value="EJK53285.1"/>
    <property type="molecule type" value="Genomic_DNA"/>
</dbReference>
<gene>
    <name evidence="1" type="ORF">THAOC_27298</name>
</gene>
<protein>
    <submittedName>
        <fullName evidence="1">Uncharacterized protein</fullName>
    </submittedName>
</protein>
<reference evidence="1 2" key="1">
    <citation type="journal article" date="2012" name="Genome Biol.">
        <title>Genome and low-iron response of an oceanic diatom adapted to chronic iron limitation.</title>
        <authorList>
            <person name="Lommer M."/>
            <person name="Specht M."/>
            <person name="Roy A.S."/>
            <person name="Kraemer L."/>
            <person name="Andreson R."/>
            <person name="Gutowska M.A."/>
            <person name="Wolf J."/>
            <person name="Bergner S.V."/>
            <person name="Schilhabel M.B."/>
            <person name="Klostermeier U.C."/>
            <person name="Beiko R.G."/>
            <person name="Rosenstiel P."/>
            <person name="Hippler M."/>
            <person name="Laroche J."/>
        </authorList>
    </citation>
    <scope>NUCLEOTIDE SEQUENCE [LARGE SCALE GENOMIC DNA]</scope>
    <source>
        <strain evidence="1 2">CCMP1005</strain>
    </source>
</reference>
<sequence>MNEGVPNLRDDAAVPIVGLYFNPAQTIEPTTYLSCEVLCWFYKVEKTQAQLILIGVRKGGNPQGRKINRFRSKGCRSSHFLATFLVE</sequence>
<proteinExistence type="predicted"/>
<dbReference type="AlphaFoldDB" id="K0RJ86"/>
<keyword evidence="2" id="KW-1185">Reference proteome</keyword>
<dbReference type="Proteomes" id="UP000266841">
    <property type="component" value="Unassembled WGS sequence"/>
</dbReference>
<comment type="caution">
    <text evidence="1">The sequence shown here is derived from an EMBL/GenBank/DDBJ whole genome shotgun (WGS) entry which is preliminary data.</text>
</comment>
<evidence type="ECO:0000313" key="2">
    <source>
        <dbReference type="Proteomes" id="UP000266841"/>
    </source>
</evidence>
<organism evidence="1 2">
    <name type="scientific">Thalassiosira oceanica</name>
    <name type="common">Marine diatom</name>
    <dbReference type="NCBI Taxonomy" id="159749"/>
    <lineage>
        <taxon>Eukaryota</taxon>
        <taxon>Sar</taxon>
        <taxon>Stramenopiles</taxon>
        <taxon>Ochrophyta</taxon>
        <taxon>Bacillariophyta</taxon>
        <taxon>Coscinodiscophyceae</taxon>
        <taxon>Thalassiosirophycidae</taxon>
        <taxon>Thalassiosirales</taxon>
        <taxon>Thalassiosiraceae</taxon>
        <taxon>Thalassiosira</taxon>
    </lineage>
</organism>